<evidence type="ECO:0000313" key="12">
    <source>
        <dbReference type="EMBL" id="AWP05630.1"/>
    </source>
</evidence>
<sequence>MTADTEVEIKDAFHRAQRGHNNKAKLVAGLKSRYDKLDDKTLFHEDFLHCLKHAMIVYKRETTVENIIEFVARFATSFQSPPKTEEEEDEEEEEEAEDDHPFLSFIFNFLLESHKANSHAVRFRACQLINKLLGSMAENAQIDDDLFDRIHQAMLVRVTDKFPNVRIQAALAMTRLQQPKEPDCPTINAYMLILDNDSNAEVRRAVLSCIAMSPQTLPKVLKRTWDIKENVRKLAYQVLADKVHIKALTIAQRVRLLQQGLHDTSEAVREVVCSRLLPAWLLRLEGNVIELIHRLDVENCAQTALDTLRAIFRSSPTEKLLQDGLQLDSRKLLPVDSLTCENVLYWRALCEFVKAKGDEGDEMLEQVLADAATYADYIYGYLRAVPALSEEQRADFTQLELVMTKEFISQQLIHLIGCLDTNEEGGRKRVLAVLQEMLALPQTPSSLVSLLTEKLLALISDDQRRVQIVAEIISDVREPIMEASQPVDENESRRQQVQLAEVKVRILEAKQTLEDYIAAQEFSRAAELKDSITELENRRNQIIQDIAESNQPADKEIRTEKNDPETLLRCLTMCAELLKQMSIKTRIGPTISALMSSLVLPSIANAHPAVRNMAVVCLGTCILHSKELAKTHLVLLLQIAQLDEVKIRISALRAIIDLLLLFGFQLLSETTAAQTAVPAHSPDGREEDAAPVAEEKAGDTAQSILVMLSEFLDSEVSDLRTETAEGLAKLMYTGRISSAKMFSRLVLLWYNPVTEDDTRLRHCLGVFFQLYARESRAHQEVVEESFLPTVRTVMNAPATSPLAEVDISNVVELLVELTRPSALIKPSTNTEVRNPAALRLLCFVFISSHAFNASLCLSSYCFIPKMHINFFNTDEVCKLLNASVHIRAMRKRLIECIGCTCLQEVCVHDYLAVRMCGEMINDPTAPEVRLYAKTLSNLELSRDETVRKDLETLLQQLLQVVKDRVCHRALMKMVCQLLDATQQAELLSACALQPVDVNADEAATEDPSKSAKRGKRGQRKVCTAKGGRKSSRRAESSEESDGENVPESVQLMRPSRRAKTAALEKTKLDLNTLINQEANVS</sequence>
<comment type="similarity">
    <text evidence="2">Belongs to the CND3 (condensin subunit 3) family.</text>
</comment>
<evidence type="ECO:0000256" key="2">
    <source>
        <dbReference type="ARBA" id="ARBA00006533"/>
    </source>
</evidence>
<protein>
    <submittedName>
        <fullName evidence="12">Putative condensin complex subunit 3</fullName>
    </submittedName>
</protein>
<feature type="domain" description="Nuclear condensin complex subunit 3 C-terminal" evidence="11">
    <location>
        <begin position="569"/>
        <end position="940"/>
    </location>
</feature>
<reference evidence="12 13" key="1">
    <citation type="submission" date="2017-12" db="EMBL/GenBank/DDBJ databases">
        <title>Integrating genomic resources of turbot (Scophthalmus maximus) in depth evaluation of genetic and physical mapping variation across individuals.</title>
        <authorList>
            <person name="Martinez P."/>
        </authorList>
    </citation>
    <scope>NUCLEOTIDE SEQUENCE [LARGE SCALE GENOMIC DNA]</scope>
</reference>
<keyword evidence="6" id="KW-0226">DNA condensation</keyword>
<feature type="region of interest" description="Disordered" evidence="9">
    <location>
        <begin position="79"/>
        <end position="98"/>
    </location>
</feature>
<dbReference type="PANTHER" id="PTHR14418">
    <property type="entry name" value="CONDENSIN COMPLEX SUBUNIT 3-RELATED"/>
    <property type="match status" value="1"/>
</dbReference>
<keyword evidence="8" id="KW-0175">Coiled coil</keyword>
<evidence type="ECO:0000259" key="10">
    <source>
        <dbReference type="Pfam" id="PF02151"/>
    </source>
</evidence>
<dbReference type="PANTHER" id="PTHR14418:SF5">
    <property type="entry name" value="CONDENSIN COMPLEX SUBUNIT 3"/>
    <property type="match status" value="1"/>
</dbReference>
<dbReference type="InterPro" id="IPR027165">
    <property type="entry name" value="CND3"/>
</dbReference>
<gene>
    <name evidence="12" type="ORF">SMAX5B_007396</name>
</gene>
<feature type="region of interest" description="Disordered" evidence="9">
    <location>
        <begin position="1001"/>
        <end position="1060"/>
    </location>
</feature>
<keyword evidence="4" id="KW-0132">Cell division</keyword>
<dbReference type="InterPro" id="IPR011989">
    <property type="entry name" value="ARM-like"/>
</dbReference>
<keyword evidence="3" id="KW-0158">Chromosome</keyword>
<keyword evidence="5" id="KW-0498">Mitosis</keyword>
<dbReference type="FunFam" id="1.25.10.10:FF:001182">
    <property type="entry name" value="Uncharacterized protein"/>
    <property type="match status" value="1"/>
</dbReference>
<evidence type="ECO:0000256" key="9">
    <source>
        <dbReference type="SAM" id="MobiDB-lite"/>
    </source>
</evidence>
<evidence type="ECO:0000256" key="1">
    <source>
        <dbReference type="ARBA" id="ARBA00004286"/>
    </source>
</evidence>
<evidence type="ECO:0000256" key="3">
    <source>
        <dbReference type="ARBA" id="ARBA00022454"/>
    </source>
</evidence>
<dbReference type="Gene3D" id="1.25.10.10">
    <property type="entry name" value="Leucine-rich Repeat Variant"/>
    <property type="match status" value="1"/>
</dbReference>
<evidence type="ECO:0000256" key="6">
    <source>
        <dbReference type="ARBA" id="ARBA00023067"/>
    </source>
</evidence>
<dbReference type="GO" id="GO:0051301">
    <property type="term" value="P:cell division"/>
    <property type="evidence" value="ECO:0007669"/>
    <property type="project" value="UniProtKB-KW"/>
</dbReference>
<feature type="compositionally biased region" description="Acidic residues" evidence="9">
    <location>
        <begin position="85"/>
        <end position="98"/>
    </location>
</feature>
<evidence type="ECO:0000256" key="4">
    <source>
        <dbReference type="ARBA" id="ARBA00022618"/>
    </source>
</evidence>
<comment type="subcellular location">
    <subcellularLocation>
        <location evidence="1">Chromosome</location>
    </subcellularLocation>
</comment>
<dbReference type="Pfam" id="PF02151">
    <property type="entry name" value="UVR"/>
    <property type="match status" value="1"/>
</dbReference>
<dbReference type="SUPFAM" id="SSF48371">
    <property type="entry name" value="ARM repeat"/>
    <property type="match status" value="1"/>
</dbReference>
<dbReference type="FunFam" id="1.25.10.10:FF:000461">
    <property type="entry name" value="Non-SMC condensin I complex, subunit G"/>
    <property type="match status" value="1"/>
</dbReference>
<dbReference type="GO" id="GO:0005737">
    <property type="term" value="C:cytoplasm"/>
    <property type="evidence" value="ECO:0007669"/>
    <property type="project" value="TreeGrafter"/>
</dbReference>
<name>A0A2U9BPK4_SCOMX</name>
<dbReference type="GO" id="GO:0007076">
    <property type="term" value="P:mitotic chromosome condensation"/>
    <property type="evidence" value="ECO:0007669"/>
    <property type="project" value="InterPro"/>
</dbReference>
<keyword evidence="7" id="KW-0131">Cell cycle</keyword>
<dbReference type="InterPro" id="IPR016024">
    <property type="entry name" value="ARM-type_fold"/>
</dbReference>
<accession>A0A2U9BPK4</accession>
<evidence type="ECO:0000259" key="11">
    <source>
        <dbReference type="Pfam" id="PF12719"/>
    </source>
</evidence>
<dbReference type="Pfam" id="PF12719">
    <property type="entry name" value="Cnd3"/>
    <property type="match status" value="1"/>
</dbReference>
<organism evidence="12 13">
    <name type="scientific">Scophthalmus maximus</name>
    <name type="common">Turbot</name>
    <name type="synonym">Psetta maxima</name>
    <dbReference type="NCBI Taxonomy" id="52904"/>
    <lineage>
        <taxon>Eukaryota</taxon>
        <taxon>Metazoa</taxon>
        <taxon>Chordata</taxon>
        <taxon>Craniata</taxon>
        <taxon>Vertebrata</taxon>
        <taxon>Euteleostomi</taxon>
        <taxon>Actinopterygii</taxon>
        <taxon>Neopterygii</taxon>
        <taxon>Teleostei</taxon>
        <taxon>Neoteleostei</taxon>
        <taxon>Acanthomorphata</taxon>
        <taxon>Carangaria</taxon>
        <taxon>Pleuronectiformes</taxon>
        <taxon>Pleuronectoidei</taxon>
        <taxon>Scophthalmidae</taxon>
        <taxon>Scophthalmus</taxon>
    </lineage>
</organism>
<feature type="compositionally biased region" description="Basic residues" evidence="9">
    <location>
        <begin position="1010"/>
        <end position="1019"/>
    </location>
</feature>
<dbReference type="AlphaFoldDB" id="A0A2U9BPK4"/>
<feature type="domain" description="UVR" evidence="10">
    <location>
        <begin position="505"/>
        <end position="537"/>
    </location>
</feature>
<dbReference type="GO" id="GO:0000793">
    <property type="term" value="C:condensed chromosome"/>
    <property type="evidence" value="ECO:0007669"/>
    <property type="project" value="TreeGrafter"/>
</dbReference>
<proteinExistence type="inferred from homology"/>
<evidence type="ECO:0000256" key="5">
    <source>
        <dbReference type="ARBA" id="ARBA00022776"/>
    </source>
</evidence>
<keyword evidence="13" id="KW-1185">Reference proteome</keyword>
<dbReference type="InterPro" id="IPR025977">
    <property type="entry name" value="Cnd3_C"/>
</dbReference>
<dbReference type="EMBL" id="CP026250">
    <property type="protein sequence ID" value="AWP05630.1"/>
    <property type="molecule type" value="Genomic_DNA"/>
</dbReference>
<evidence type="ECO:0000313" key="13">
    <source>
        <dbReference type="Proteomes" id="UP000246464"/>
    </source>
</evidence>
<dbReference type="InterPro" id="IPR001943">
    <property type="entry name" value="UVR_dom"/>
</dbReference>
<feature type="coiled-coil region" evidence="8">
    <location>
        <begin position="518"/>
        <end position="545"/>
    </location>
</feature>
<dbReference type="Proteomes" id="UP000246464">
    <property type="component" value="Chromosome 8"/>
</dbReference>
<evidence type="ECO:0000256" key="8">
    <source>
        <dbReference type="SAM" id="Coils"/>
    </source>
</evidence>
<evidence type="ECO:0000256" key="7">
    <source>
        <dbReference type="ARBA" id="ARBA00023306"/>
    </source>
</evidence>
<dbReference type="GO" id="GO:0000796">
    <property type="term" value="C:condensin complex"/>
    <property type="evidence" value="ECO:0007669"/>
    <property type="project" value="InterPro"/>
</dbReference>